<evidence type="ECO:0000259" key="8">
    <source>
        <dbReference type="Pfam" id="PF01435"/>
    </source>
</evidence>
<evidence type="ECO:0000256" key="3">
    <source>
        <dbReference type="ARBA" id="ARBA00022801"/>
    </source>
</evidence>
<evidence type="ECO:0000313" key="9">
    <source>
        <dbReference type="EMBL" id="USI73203.1"/>
    </source>
</evidence>
<sequence length="387" mass="41722">MSRCRAAIAAVLAALLAAAAPPSAVEEAPAAQGPVTTLERGLWLYLDMREAELRASRFLVRDAALNAYVRALLCRTVGEARCAPLRIYIVRNAGFNASAAPNGMIELWTGLLLRTESEAELMAVLGHELGHFEARHTLRLAREARRTSDAALWVQAAGLPGSGYALYGLMGHLPAFSRDQEREADRRGFEDLAAAGFRSLAAAELWERMLAEADARAAARGTPARPEARADFLDDHPAVAERAQSLRAAARVRPGGGEDGRESYRRALAPWRDRLLADQIARHDRGGSDYLIGRMAAVEGWTAPLLEARGDVYRGDAAAEHQARALRFYRAAIDTGAARPEAWRGLGLAALRIGRTAEAAAALRAYLRQRPDAPDAALLASLIGDAP</sequence>
<dbReference type="PANTHER" id="PTHR22726:SF1">
    <property type="entry name" value="METALLOENDOPEPTIDASE OMA1, MITOCHONDRIAL"/>
    <property type="match status" value="1"/>
</dbReference>
<proteinExistence type="inferred from homology"/>
<evidence type="ECO:0000313" key="10">
    <source>
        <dbReference type="Proteomes" id="UP001056937"/>
    </source>
</evidence>
<keyword evidence="7" id="KW-0732">Signal</keyword>
<keyword evidence="3 6" id="KW-0378">Hydrolase</keyword>
<keyword evidence="4 6" id="KW-0862">Zinc</keyword>
<organism evidence="9 10">
    <name type="scientific">Sphingomonas morindae</name>
    <dbReference type="NCBI Taxonomy" id="1541170"/>
    <lineage>
        <taxon>Bacteria</taxon>
        <taxon>Pseudomonadati</taxon>
        <taxon>Pseudomonadota</taxon>
        <taxon>Alphaproteobacteria</taxon>
        <taxon>Sphingomonadales</taxon>
        <taxon>Sphingomonadaceae</taxon>
        <taxon>Sphingomonas</taxon>
    </lineage>
</organism>
<dbReference type="InterPro" id="IPR051156">
    <property type="entry name" value="Mito/Outer_Membr_Metalloprot"/>
</dbReference>
<evidence type="ECO:0000256" key="4">
    <source>
        <dbReference type="ARBA" id="ARBA00022833"/>
    </source>
</evidence>
<protein>
    <submittedName>
        <fullName evidence="9">M48 family metallopeptidase</fullName>
    </submittedName>
</protein>
<keyword evidence="5 6" id="KW-0482">Metalloprotease</keyword>
<evidence type="ECO:0000256" key="5">
    <source>
        <dbReference type="ARBA" id="ARBA00023049"/>
    </source>
</evidence>
<dbReference type="Pfam" id="PF01435">
    <property type="entry name" value="Peptidase_M48"/>
    <property type="match status" value="1"/>
</dbReference>
<keyword evidence="10" id="KW-1185">Reference proteome</keyword>
<dbReference type="CDD" id="cd07324">
    <property type="entry name" value="M48C_Oma1-like"/>
    <property type="match status" value="1"/>
</dbReference>
<keyword evidence="1 6" id="KW-0645">Protease</keyword>
<dbReference type="Gene3D" id="3.30.2010.10">
    <property type="entry name" value="Metalloproteases ('zincins'), catalytic domain"/>
    <property type="match status" value="1"/>
</dbReference>
<dbReference type="InterPro" id="IPR001915">
    <property type="entry name" value="Peptidase_M48"/>
</dbReference>
<dbReference type="RefSeq" id="WP_252167014.1">
    <property type="nucleotide sequence ID" value="NZ_CP084930.1"/>
</dbReference>
<feature type="domain" description="Peptidase M48" evidence="8">
    <location>
        <begin position="80"/>
        <end position="249"/>
    </location>
</feature>
<dbReference type="PANTHER" id="PTHR22726">
    <property type="entry name" value="METALLOENDOPEPTIDASE OMA1"/>
    <property type="match status" value="1"/>
</dbReference>
<dbReference type="SUPFAM" id="SSF48452">
    <property type="entry name" value="TPR-like"/>
    <property type="match status" value="1"/>
</dbReference>
<accession>A0ABY4X8J1</accession>
<evidence type="ECO:0000256" key="1">
    <source>
        <dbReference type="ARBA" id="ARBA00022670"/>
    </source>
</evidence>
<evidence type="ECO:0000256" key="7">
    <source>
        <dbReference type="SAM" id="SignalP"/>
    </source>
</evidence>
<dbReference type="InterPro" id="IPR011990">
    <property type="entry name" value="TPR-like_helical_dom_sf"/>
</dbReference>
<evidence type="ECO:0000256" key="2">
    <source>
        <dbReference type="ARBA" id="ARBA00022723"/>
    </source>
</evidence>
<feature type="chain" id="PRO_5046171934" evidence="7">
    <location>
        <begin position="25"/>
        <end position="387"/>
    </location>
</feature>
<dbReference type="Gene3D" id="1.25.40.10">
    <property type="entry name" value="Tetratricopeptide repeat domain"/>
    <property type="match status" value="1"/>
</dbReference>
<reference evidence="9" key="1">
    <citation type="journal article" date="2022" name="Toxins">
        <title>Genomic Analysis of Sphingopyxis sp. USTB-05 for Biodegrading Cyanobacterial Hepatotoxins.</title>
        <authorList>
            <person name="Liu C."/>
            <person name="Xu Q."/>
            <person name="Zhao Z."/>
            <person name="Zhang H."/>
            <person name="Liu X."/>
            <person name="Yin C."/>
            <person name="Liu Y."/>
            <person name="Yan H."/>
        </authorList>
    </citation>
    <scope>NUCLEOTIDE SEQUENCE</scope>
    <source>
        <strain evidence="9">NBD5</strain>
    </source>
</reference>
<dbReference type="Proteomes" id="UP001056937">
    <property type="component" value="Chromosome 1"/>
</dbReference>
<name>A0ABY4X8J1_9SPHN</name>
<evidence type="ECO:0000256" key="6">
    <source>
        <dbReference type="RuleBase" id="RU003983"/>
    </source>
</evidence>
<keyword evidence="2" id="KW-0479">Metal-binding</keyword>
<feature type="signal peptide" evidence="7">
    <location>
        <begin position="1"/>
        <end position="24"/>
    </location>
</feature>
<comment type="cofactor">
    <cofactor evidence="6">
        <name>Zn(2+)</name>
        <dbReference type="ChEBI" id="CHEBI:29105"/>
    </cofactor>
    <text evidence="6">Binds 1 zinc ion per subunit.</text>
</comment>
<comment type="similarity">
    <text evidence="6">Belongs to the peptidase M48 family.</text>
</comment>
<dbReference type="EMBL" id="CP084930">
    <property type="protein sequence ID" value="USI73203.1"/>
    <property type="molecule type" value="Genomic_DNA"/>
</dbReference>
<gene>
    <name evidence="9" type="ORF">LHA26_01610</name>
</gene>